<dbReference type="EMBL" id="GBRH01213256">
    <property type="protein sequence ID" value="JAD84639.1"/>
    <property type="molecule type" value="Transcribed_RNA"/>
</dbReference>
<evidence type="ECO:0000313" key="1">
    <source>
        <dbReference type="EMBL" id="JAD84639.1"/>
    </source>
</evidence>
<protein>
    <submittedName>
        <fullName evidence="1">Uncharacterized protein</fullName>
    </submittedName>
</protein>
<sequence length="44" mass="4674">MKKNRIVRSGKKHEDYRGFIFLGGGGRVPLSRGALGGDRTGDGG</sequence>
<reference evidence="1" key="1">
    <citation type="submission" date="2014-09" db="EMBL/GenBank/DDBJ databases">
        <authorList>
            <person name="Magalhaes I.L.F."/>
            <person name="Oliveira U."/>
            <person name="Santos F.R."/>
            <person name="Vidigal T.H.D.A."/>
            <person name="Brescovit A.D."/>
            <person name="Santos A.J."/>
        </authorList>
    </citation>
    <scope>NUCLEOTIDE SEQUENCE</scope>
    <source>
        <tissue evidence="1">Shoot tissue taken approximately 20 cm above the soil surface</tissue>
    </source>
</reference>
<reference evidence="1" key="2">
    <citation type="journal article" date="2015" name="Data Brief">
        <title>Shoot transcriptome of the giant reed, Arundo donax.</title>
        <authorList>
            <person name="Barrero R.A."/>
            <person name="Guerrero F.D."/>
            <person name="Moolhuijzen P."/>
            <person name="Goolsby J.A."/>
            <person name="Tidwell J."/>
            <person name="Bellgard S.E."/>
            <person name="Bellgard M.I."/>
        </authorList>
    </citation>
    <scope>NUCLEOTIDE SEQUENCE</scope>
    <source>
        <tissue evidence="1">Shoot tissue taken approximately 20 cm above the soil surface</tissue>
    </source>
</reference>
<proteinExistence type="predicted"/>
<name>A0A0A9D7U9_ARUDO</name>
<accession>A0A0A9D7U9</accession>
<dbReference type="AlphaFoldDB" id="A0A0A9D7U9"/>
<organism evidence="1">
    <name type="scientific">Arundo donax</name>
    <name type="common">Giant reed</name>
    <name type="synonym">Donax arundinaceus</name>
    <dbReference type="NCBI Taxonomy" id="35708"/>
    <lineage>
        <taxon>Eukaryota</taxon>
        <taxon>Viridiplantae</taxon>
        <taxon>Streptophyta</taxon>
        <taxon>Embryophyta</taxon>
        <taxon>Tracheophyta</taxon>
        <taxon>Spermatophyta</taxon>
        <taxon>Magnoliopsida</taxon>
        <taxon>Liliopsida</taxon>
        <taxon>Poales</taxon>
        <taxon>Poaceae</taxon>
        <taxon>PACMAD clade</taxon>
        <taxon>Arundinoideae</taxon>
        <taxon>Arundineae</taxon>
        <taxon>Arundo</taxon>
    </lineage>
</organism>